<protein>
    <submittedName>
        <fullName evidence="2">Uncharacterized protein</fullName>
    </submittedName>
</protein>
<keyword evidence="1" id="KW-0472">Membrane</keyword>
<comment type="caution">
    <text evidence="2">The sequence shown here is derived from an EMBL/GenBank/DDBJ whole genome shotgun (WGS) entry which is preliminary data.</text>
</comment>
<proteinExistence type="predicted"/>
<dbReference type="EMBL" id="BLJN01000006">
    <property type="protein sequence ID" value="GFE83691.1"/>
    <property type="molecule type" value="Genomic_DNA"/>
</dbReference>
<keyword evidence="1" id="KW-0812">Transmembrane</keyword>
<feature type="transmembrane region" description="Helical" evidence="1">
    <location>
        <begin position="305"/>
        <end position="324"/>
    </location>
</feature>
<evidence type="ECO:0000256" key="1">
    <source>
        <dbReference type="SAM" id="Phobius"/>
    </source>
</evidence>
<dbReference type="RefSeq" id="WP_161815280.1">
    <property type="nucleotide sequence ID" value="NZ_BLJN01000006.1"/>
</dbReference>
<feature type="transmembrane region" description="Helical" evidence="1">
    <location>
        <begin position="330"/>
        <end position="354"/>
    </location>
</feature>
<accession>A0A829YLE0</accession>
<gene>
    <name evidence="2" type="ORF">GCM10011487_56910</name>
</gene>
<feature type="transmembrane region" description="Helical" evidence="1">
    <location>
        <begin position="16"/>
        <end position="35"/>
    </location>
</feature>
<sequence>MNALQWLGSVLSSVTPTSWVMLAAAGLSTGVIYYLSRYLIRSSEYASQASKLLGDWHVYHWSFVNHTRQFAHQIWRVQTCSSLRHEVVAFDALRPELKHTGRVIVQSGQVVMTFKDRVNRGETCFVRFGTVPTQGPGDTGMVLRGCLLDYDLDGVAYSAAVVASSQPLTDETARCALQEAPARHLRFRARKASCVGGAEMPLKYAPLREEAQGQPNQWLRKGRLVLINCEPEVPIDGAMGAEGILPRPPLRQTIRDGRTNVPAQSDWDEYQALAGHAEGTGLGRTGWRRMSGTLKRWARALTTTAWPYFVIIQGGLLSFCIRSIDIENKMHVAIGFALLIILSVSAMASLLMFAERRESKKRLWKPSETRLDAGKSDLDRVTAQKHVIRAIDALSASTRVRTG</sequence>
<keyword evidence="3" id="KW-1185">Reference proteome</keyword>
<evidence type="ECO:0000313" key="3">
    <source>
        <dbReference type="Proteomes" id="UP000445000"/>
    </source>
</evidence>
<organism evidence="2 3">
    <name type="scientific">Steroidobacter agaridevorans</name>
    <dbReference type="NCBI Taxonomy" id="2695856"/>
    <lineage>
        <taxon>Bacteria</taxon>
        <taxon>Pseudomonadati</taxon>
        <taxon>Pseudomonadota</taxon>
        <taxon>Gammaproteobacteria</taxon>
        <taxon>Steroidobacterales</taxon>
        <taxon>Steroidobacteraceae</taxon>
        <taxon>Steroidobacter</taxon>
    </lineage>
</organism>
<dbReference type="AlphaFoldDB" id="A0A829YLE0"/>
<name>A0A829YLE0_9GAMM</name>
<evidence type="ECO:0000313" key="2">
    <source>
        <dbReference type="EMBL" id="GFE83691.1"/>
    </source>
</evidence>
<keyword evidence="1" id="KW-1133">Transmembrane helix</keyword>
<reference evidence="3" key="1">
    <citation type="submission" date="2020-01" db="EMBL/GenBank/DDBJ databases">
        <title>'Steroidobacter agaridevorans' sp. nov., agar-degrading bacteria isolated from rhizosphere soils.</title>
        <authorList>
            <person name="Ikenaga M."/>
            <person name="Kataoka M."/>
            <person name="Murouchi A."/>
            <person name="Katsuragi S."/>
            <person name="Sakai M."/>
        </authorList>
    </citation>
    <scope>NUCLEOTIDE SEQUENCE [LARGE SCALE GENOMIC DNA]</scope>
    <source>
        <strain evidence="3">YU21-B</strain>
    </source>
</reference>
<dbReference type="Proteomes" id="UP000445000">
    <property type="component" value="Unassembled WGS sequence"/>
</dbReference>